<proteinExistence type="predicted"/>
<sequence length="196" mass="22852" precursor="true">MPHRLTPVAPPLRGGDLSKHESRRDSTTGCSTAPNDNAWNHERTSATAAYGSWGRIIMQELHEADLIPRLEGLFISRSTTRQMLDLQRTNSLGSSHLRIKLLLIQPRTHQRKAIRNRTRVRLQQTNIRRHSRSCRLINPLSRSLLSLRRRCHRLEFHRYTYWLRLIPTTHSNRVERTSCSALCLDVHCAYSFSWLV</sequence>
<organism evidence="2 3">
    <name type="scientific">Roseimaritima multifibrata</name>
    <dbReference type="NCBI Taxonomy" id="1930274"/>
    <lineage>
        <taxon>Bacteria</taxon>
        <taxon>Pseudomonadati</taxon>
        <taxon>Planctomycetota</taxon>
        <taxon>Planctomycetia</taxon>
        <taxon>Pirellulales</taxon>
        <taxon>Pirellulaceae</taxon>
        <taxon>Roseimaritima</taxon>
    </lineage>
</organism>
<keyword evidence="3" id="KW-1185">Reference proteome</keyword>
<reference evidence="2 3" key="1">
    <citation type="submission" date="2019-02" db="EMBL/GenBank/DDBJ databases">
        <title>Deep-cultivation of Planctomycetes and their phenomic and genomic characterization uncovers novel biology.</title>
        <authorList>
            <person name="Wiegand S."/>
            <person name="Jogler M."/>
            <person name="Boedeker C."/>
            <person name="Pinto D."/>
            <person name="Vollmers J."/>
            <person name="Rivas-Marin E."/>
            <person name="Kohn T."/>
            <person name="Peeters S.H."/>
            <person name="Heuer A."/>
            <person name="Rast P."/>
            <person name="Oberbeckmann S."/>
            <person name="Bunk B."/>
            <person name="Jeske O."/>
            <person name="Meyerdierks A."/>
            <person name="Storesund J.E."/>
            <person name="Kallscheuer N."/>
            <person name="Luecker S."/>
            <person name="Lage O.M."/>
            <person name="Pohl T."/>
            <person name="Merkel B.J."/>
            <person name="Hornburger P."/>
            <person name="Mueller R.-W."/>
            <person name="Bruemmer F."/>
            <person name="Labrenz M."/>
            <person name="Spormann A.M."/>
            <person name="Op den Camp H."/>
            <person name="Overmann J."/>
            <person name="Amann R."/>
            <person name="Jetten M.S.M."/>
            <person name="Mascher T."/>
            <person name="Medema M.H."/>
            <person name="Devos D.P."/>
            <person name="Kaster A.-K."/>
            <person name="Ovreas L."/>
            <person name="Rohde M."/>
            <person name="Galperin M.Y."/>
            <person name="Jogler C."/>
        </authorList>
    </citation>
    <scope>NUCLEOTIDE SEQUENCE [LARGE SCALE GENOMIC DNA]</scope>
    <source>
        <strain evidence="2 3">FF011L</strain>
    </source>
</reference>
<evidence type="ECO:0000256" key="1">
    <source>
        <dbReference type="SAM" id="MobiDB-lite"/>
    </source>
</evidence>
<feature type="compositionally biased region" description="Basic and acidic residues" evidence="1">
    <location>
        <begin position="16"/>
        <end position="26"/>
    </location>
</feature>
<feature type="region of interest" description="Disordered" evidence="1">
    <location>
        <begin position="1"/>
        <end position="39"/>
    </location>
</feature>
<name>A0A517MMK1_9BACT</name>
<accession>A0A517MMK1</accession>
<protein>
    <submittedName>
        <fullName evidence="2">Uncharacterized protein</fullName>
    </submittedName>
</protein>
<dbReference type="Proteomes" id="UP000320672">
    <property type="component" value="Chromosome"/>
</dbReference>
<dbReference type="EMBL" id="CP036262">
    <property type="protein sequence ID" value="QDS96115.1"/>
    <property type="molecule type" value="Genomic_DNA"/>
</dbReference>
<dbReference type="AlphaFoldDB" id="A0A517MMK1"/>
<evidence type="ECO:0000313" key="3">
    <source>
        <dbReference type="Proteomes" id="UP000320672"/>
    </source>
</evidence>
<gene>
    <name evidence="2" type="ORF">FF011L_49220</name>
</gene>
<feature type="compositionally biased region" description="Polar residues" evidence="1">
    <location>
        <begin position="27"/>
        <end position="38"/>
    </location>
</feature>
<dbReference type="KEGG" id="rml:FF011L_49220"/>
<evidence type="ECO:0000313" key="2">
    <source>
        <dbReference type="EMBL" id="QDS96115.1"/>
    </source>
</evidence>